<evidence type="ECO:0000313" key="4">
    <source>
        <dbReference type="Proteomes" id="UP000002051"/>
    </source>
</evidence>
<feature type="coiled-coil region" evidence="1">
    <location>
        <begin position="49"/>
        <end position="76"/>
    </location>
</feature>
<proteinExistence type="predicted"/>
<dbReference type="PaxDb" id="3880-AES63551"/>
<evidence type="ECO:0000313" key="3">
    <source>
        <dbReference type="EnsemblPlants" id="AES63551"/>
    </source>
</evidence>
<evidence type="ECO:0000256" key="1">
    <source>
        <dbReference type="SAM" id="Coils"/>
    </source>
</evidence>
<accession>G7IS90</accession>
<dbReference type="Proteomes" id="UP000002051">
    <property type="component" value="Chromosome 2"/>
</dbReference>
<dbReference type="EnsemblPlants" id="AES63551">
    <property type="protein sequence ID" value="AES63551"/>
    <property type="gene ID" value="MTR_2g009950"/>
</dbReference>
<reference evidence="2 4" key="1">
    <citation type="journal article" date="2011" name="Nature">
        <title>The Medicago genome provides insight into the evolution of rhizobial symbioses.</title>
        <authorList>
            <person name="Young N.D."/>
            <person name="Debelle F."/>
            <person name="Oldroyd G.E."/>
            <person name="Geurts R."/>
            <person name="Cannon S.B."/>
            <person name="Udvardi M.K."/>
            <person name="Benedito V.A."/>
            <person name="Mayer K.F."/>
            <person name="Gouzy J."/>
            <person name="Schoof H."/>
            <person name="Van de Peer Y."/>
            <person name="Proost S."/>
            <person name="Cook D.R."/>
            <person name="Meyers B.C."/>
            <person name="Spannagl M."/>
            <person name="Cheung F."/>
            <person name="De Mita S."/>
            <person name="Krishnakumar V."/>
            <person name="Gundlach H."/>
            <person name="Zhou S."/>
            <person name="Mudge J."/>
            <person name="Bharti A.K."/>
            <person name="Murray J.D."/>
            <person name="Naoumkina M.A."/>
            <person name="Rosen B."/>
            <person name="Silverstein K.A."/>
            <person name="Tang H."/>
            <person name="Rombauts S."/>
            <person name="Zhao P.X."/>
            <person name="Zhou P."/>
            <person name="Barbe V."/>
            <person name="Bardou P."/>
            <person name="Bechner M."/>
            <person name="Bellec A."/>
            <person name="Berger A."/>
            <person name="Berges H."/>
            <person name="Bidwell S."/>
            <person name="Bisseling T."/>
            <person name="Choisne N."/>
            <person name="Couloux A."/>
            <person name="Denny R."/>
            <person name="Deshpande S."/>
            <person name="Dai X."/>
            <person name="Doyle J.J."/>
            <person name="Dudez A.M."/>
            <person name="Farmer A.D."/>
            <person name="Fouteau S."/>
            <person name="Franken C."/>
            <person name="Gibelin C."/>
            <person name="Gish J."/>
            <person name="Goldstein S."/>
            <person name="Gonzalez A.J."/>
            <person name="Green P.J."/>
            <person name="Hallab A."/>
            <person name="Hartog M."/>
            <person name="Hua A."/>
            <person name="Humphray S.J."/>
            <person name="Jeong D.H."/>
            <person name="Jing Y."/>
            <person name="Jocker A."/>
            <person name="Kenton S.M."/>
            <person name="Kim D.J."/>
            <person name="Klee K."/>
            <person name="Lai H."/>
            <person name="Lang C."/>
            <person name="Lin S."/>
            <person name="Macmil S.L."/>
            <person name="Magdelenat G."/>
            <person name="Matthews L."/>
            <person name="McCorrison J."/>
            <person name="Monaghan E.L."/>
            <person name="Mun J.H."/>
            <person name="Najar F.Z."/>
            <person name="Nicholson C."/>
            <person name="Noirot C."/>
            <person name="O'Bleness M."/>
            <person name="Paule C.R."/>
            <person name="Poulain J."/>
            <person name="Prion F."/>
            <person name="Qin B."/>
            <person name="Qu C."/>
            <person name="Retzel E.F."/>
            <person name="Riddle C."/>
            <person name="Sallet E."/>
            <person name="Samain S."/>
            <person name="Samson N."/>
            <person name="Sanders I."/>
            <person name="Saurat O."/>
            <person name="Scarpelli C."/>
            <person name="Schiex T."/>
            <person name="Segurens B."/>
            <person name="Severin A.J."/>
            <person name="Sherrier D.J."/>
            <person name="Shi R."/>
            <person name="Sims S."/>
            <person name="Singer S.R."/>
            <person name="Sinharoy S."/>
            <person name="Sterck L."/>
            <person name="Viollet A."/>
            <person name="Wang B.B."/>
            <person name="Wang K."/>
            <person name="Wang M."/>
            <person name="Wang X."/>
            <person name="Warfsmann J."/>
            <person name="Weissenbach J."/>
            <person name="White D.D."/>
            <person name="White J.D."/>
            <person name="Wiley G.B."/>
            <person name="Wincker P."/>
            <person name="Xing Y."/>
            <person name="Yang L."/>
            <person name="Yao Z."/>
            <person name="Ying F."/>
            <person name="Zhai J."/>
            <person name="Zhou L."/>
            <person name="Zuber A."/>
            <person name="Denarie J."/>
            <person name="Dixon R.A."/>
            <person name="May G.D."/>
            <person name="Schwartz D.C."/>
            <person name="Rogers J."/>
            <person name="Quetier F."/>
            <person name="Town C.D."/>
            <person name="Roe B.A."/>
        </authorList>
    </citation>
    <scope>NUCLEOTIDE SEQUENCE [LARGE SCALE GENOMIC DNA]</scope>
    <source>
        <strain evidence="2">A17</strain>
        <strain evidence="3 4">cv. Jemalong A17</strain>
    </source>
</reference>
<keyword evidence="4" id="KW-1185">Reference proteome</keyword>
<evidence type="ECO:0000313" key="2">
    <source>
        <dbReference type="EMBL" id="AES63551.1"/>
    </source>
</evidence>
<dbReference type="HOGENOM" id="CLU_083739_0_0_1"/>
<keyword evidence="1" id="KW-0175">Coiled coil</keyword>
<dbReference type="EMBL" id="CM001218">
    <property type="protein sequence ID" value="AES63551.1"/>
    <property type="molecule type" value="Genomic_DNA"/>
</dbReference>
<gene>
    <name evidence="2" type="ordered locus">MTR_2g009950</name>
</gene>
<organism evidence="2 4">
    <name type="scientific">Medicago truncatula</name>
    <name type="common">Barrel medic</name>
    <name type="synonym">Medicago tribuloides</name>
    <dbReference type="NCBI Taxonomy" id="3880"/>
    <lineage>
        <taxon>Eukaryota</taxon>
        <taxon>Viridiplantae</taxon>
        <taxon>Streptophyta</taxon>
        <taxon>Embryophyta</taxon>
        <taxon>Tracheophyta</taxon>
        <taxon>Spermatophyta</taxon>
        <taxon>Magnoliopsida</taxon>
        <taxon>eudicotyledons</taxon>
        <taxon>Gunneridae</taxon>
        <taxon>Pentapetalae</taxon>
        <taxon>rosids</taxon>
        <taxon>fabids</taxon>
        <taxon>Fabales</taxon>
        <taxon>Fabaceae</taxon>
        <taxon>Papilionoideae</taxon>
        <taxon>50 kb inversion clade</taxon>
        <taxon>NPAAA clade</taxon>
        <taxon>Hologalegina</taxon>
        <taxon>IRL clade</taxon>
        <taxon>Trifolieae</taxon>
        <taxon>Medicago</taxon>
    </lineage>
</organism>
<reference evidence="3" key="3">
    <citation type="submission" date="2015-04" db="UniProtKB">
        <authorList>
            <consortium name="EnsemblPlants"/>
        </authorList>
    </citation>
    <scope>IDENTIFICATION</scope>
    <source>
        <strain evidence="3">cv. Jemalong A17</strain>
    </source>
</reference>
<reference evidence="2 4" key="2">
    <citation type="journal article" date="2014" name="BMC Genomics">
        <title>An improved genome release (version Mt4.0) for the model legume Medicago truncatula.</title>
        <authorList>
            <person name="Tang H."/>
            <person name="Krishnakumar V."/>
            <person name="Bidwell S."/>
            <person name="Rosen B."/>
            <person name="Chan A."/>
            <person name="Zhou S."/>
            <person name="Gentzbittel L."/>
            <person name="Childs K.L."/>
            <person name="Yandell M."/>
            <person name="Gundlach H."/>
            <person name="Mayer K.F."/>
            <person name="Schwartz D.C."/>
            <person name="Town C.D."/>
        </authorList>
    </citation>
    <scope>GENOME REANNOTATION</scope>
    <source>
        <strain evidence="3 4">cv. Jemalong A17</strain>
    </source>
</reference>
<protein>
    <submittedName>
        <fullName evidence="2 3">Uncharacterized protein</fullName>
    </submittedName>
</protein>
<name>G7IS90_MEDTR</name>
<sequence>MVDHGYNNFYTPLEYESYQQYQQYPSEDERISKMENTLNIFMQQSMINMQDTNQRLKNLSFQMEMMQEQIMDIQANIQSTHGKQENNSNTCEEVGTSVEKGVEDTEEDIILEECSTIKMTEELEPLHPIELPQERSYAEEAKTVDNGAVLIVTEKQEWILSKKESSEQKGKTTSEAKIDRVIDEICALFNKPRLGRIWTPHQLYFKFMEFLPTRRITRDDVLSVSFWCRSHVHTKTIQKSEAKRKQSKLSSLARRVKQLAMASQLVIDCVDCQISRHGEYICSRGEWQQF</sequence>
<dbReference type="AlphaFoldDB" id="G7IS90"/>